<evidence type="ECO:0000313" key="2">
    <source>
        <dbReference type="EMBL" id="AAA49938.1"/>
    </source>
</evidence>
<feature type="chain" id="PRO_5004318874" evidence="1">
    <location>
        <begin position="21"/>
        <end position="136"/>
    </location>
</feature>
<protein>
    <submittedName>
        <fullName evidence="2">Xep-1 protein</fullName>
    </submittedName>
</protein>
<proteinExistence type="evidence at transcript level"/>
<feature type="signal peptide" evidence="1">
    <location>
        <begin position="1"/>
        <end position="20"/>
    </location>
</feature>
<dbReference type="EMBL" id="L10987">
    <property type="protein sequence ID" value="AAA49938.1"/>
    <property type="molecule type" value="mRNA"/>
</dbReference>
<dbReference type="SUPFAM" id="SSF57603">
    <property type="entry name" value="FnI-like domain"/>
    <property type="match status" value="1"/>
</dbReference>
<accession>Q91825</accession>
<gene>
    <name evidence="2" type="primary">xep-1</name>
</gene>
<keyword evidence="1" id="KW-0732">Signal</keyword>
<evidence type="ECO:0000256" key="1">
    <source>
        <dbReference type="SAM" id="SignalP"/>
    </source>
</evidence>
<organism evidence="2">
    <name type="scientific">Xenopus laevis</name>
    <name type="common">African clawed frog</name>
    <dbReference type="NCBI Taxonomy" id="8355"/>
    <lineage>
        <taxon>Eukaryota</taxon>
        <taxon>Metazoa</taxon>
        <taxon>Chordata</taxon>
        <taxon>Craniata</taxon>
        <taxon>Vertebrata</taxon>
        <taxon>Euteleostomi</taxon>
        <taxon>Amphibia</taxon>
        <taxon>Batrachia</taxon>
        <taxon>Anura</taxon>
        <taxon>Pipoidea</taxon>
        <taxon>Pipidae</taxon>
        <taxon>Xenopodinae</taxon>
        <taxon>Xenopus</taxon>
        <taxon>Xenopus</taxon>
    </lineage>
</organism>
<sequence length="136" mass="14998">MRVLPFQALTVACVFSTGSGDNGDCFFYDQVYKDGDTIKYDCQICECTNGRITDCARDANCIFKKVATPEQNTDAIVYDDDDPNIIESSESKGNVRAKRAASGDIRRTPVLMRQTINSSQTKATVMIMMTQQGTQG</sequence>
<reference evidence="2" key="1">
    <citation type="submission" date="1993-02" db="EMBL/GenBank/DDBJ databases">
        <title>A novel gene expressed in presumptive epidermis of Xenopus laevis gastrula.</title>
        <authorList>
            <person name="Vasiliev O.L."/>
            <person name="Lukyanov S.A."/>
            <person name="Smirnov Y.V."/>
            <person name="Belyavsky A.V."/>
            <person name="Kazanskaya O.V."/>
            <person name="Zaraisky A.G."/>
        </authorList>
    </citation>
    <scope>NUCLEOTIDE SEQUENCE</scope>
    <source>
        <tissue evidence="2">Presumptive epidermis</tissue>
    </source>
</reference>
<name>Q91825_XENLA</name>
<dbReference type="AlphaFoldDB" id="Q91825"/>